<organism evidence="2 3">
    <name type="scientific">Streptococcus moroccensis</name>
    <dbReference type="NCBI Taxonomy" id="1451356"/>
    <lineage>
        <taxon>Bacteria</taxon>
        <taxon>Bacillati</taxon>
        <taxon>Bacillota</taxon>
        <taxon>Bacilli</taxon>
        <taxon>Lactobacillales</taxon>
        <taxon>Streptococcaceae</taxon>
        <taxon>Streptococcus</taxon>
    </lineage>
</organism>
<dbReference type="InterPro" id="IPR047640">
    <property type="entry name" value="RpiR-like"/>
</dbReference>
<dbReference type="Gene3D" id="1.10.10.10">
    <property type="entry name" value="Winged helix-like DNA-binding domain superfamily/Winged helix DNA-binding domain"/>
    <property type="match status" value="1"/>
</dbReference>
<evidence type="ECO:0000259" key="1">
    <source>
        <dbReference type="PROSITE" id="PS51071"/>
    </source>
</evidence>
<dbReference type="PROSITE" id="PS51071">
    <property type="entry name" value="HTH_RPIR"/>
    <property type="match status" value="1"/>
</dbReference>
<feature type="domain" description="HTH rpiR-type" evidence="1">
    <location>
        <begin position="1"/>
        <end position="76"/>
    </location>
</feature>
<protein>
    <submittedName>
        <fullName evidence="2">DNA-binding MurR/RpiR family transcriptional regulator</fullName>
    </submittedName>
</protein>
<dbReference type="PANTHER" id="PTHR30514">
    <property type="entry name" value="GLUCOKINASE"/>
    <property type="match status" value="1"/>
</dbReference>
<dbReference type="InterPro" id="IPR036388">
    <property type="entry name" value="WH-like_DNA-bd_sf"/>
</dbReference>
<sequence>MLIKERLLDHSEMTEIEAEIADYFLGAGHDLKTKSSRAIAKELFVAPSTITRFCQWLGFDGFNAFKEAYLSEVTYLDTNFKDIDPNRPFSKRDQNLAVASKMASLYQETVQDSLSLLNHDVLQQATRLLEKIY</sequence>
<gene>
    <name evidence="2" type="ORF">J2S23_000211</name>
</gene>
<dbReference type="GO" id="GO:0003677">
    <property type="term" value="F:DNA binding"/>
    <property type="evidence" value="ECO:0007669"/>
    <property type="project" value="UniProtKB-KW"/>
</dbReference>
<comment type="caution">
    <text evidence="2">The sequence shown here is derived from an EMBL/GenBank/DDBJ whole genome shotgun (WGS) entry which is preliminary data.</text>
</comment>
<dbReference type="InterPro" id="IPR000281">
    <property type="entry name" value="HTH_RpiR"/>
</dbReference>
<dbReference type="PANTHER" id="PTHR30514:SF21">
    <property type="entry name" value="RPIR-FAMILY TRANSCRIPTIONAL REGULATOR"/>
    <property type="match status" value="1"/>
</dbReference>
<dbReference type="Proteomes" id="UP001223079">
    <property type="component" value="Unassembled WGS sequence"/>
</dbReference>
<dbReference type="RefSeq" id="WP_307120918.1">
    <property type="nucleotide sequence ID" value="NZ_JAUSTM010000002.1"/>
</dbReference>
<name>A0ABT9YNW5_9STRE</name>
<accession>A0ABT9YNW5</accession>
<evidence type="ECO:0000313" key="2">
    <source>
        <dbReference type="EMBL" id="MDQ0221679.1"/>
    </source>
</evidence>
<evidence type="ECO:0000313" key="3">
    <source>
        <dbReference type="Proteomes" id="UP001223079"/>
    </source>
</evidence>
<reference evidence="2 3" key="1">
    <citation type="submission" date="2023-07" db="EMBL/GenBank/DDBJ databases">
        <title>Genomic Encyclopedia of Type Strains, Phase IV (KMG-IV): sequencing the most valuable type-strain genomes for metagenomic binning, comparative biology and taxonomic classification.</title>
        <authorList>
            <person name="Goeker M."/>
        </authorList>
    </citation>
    <scope>NUCLEOTIDE SEQUENCE [LARGE SCALE GENOMIC DNA]</scope>
    <source>
        <strain evidence="2 3">DSM 105143</strain>
    </source>
</reference>
<dbReference type="InterPro" id="IPR009057">
    <property type="entry name" value="Homeodomain-like_sf"/>
</dbReference>
<dbReference type="EMBL" id="JAUSTM010000002">
    <property type="protein sequence ID" value="MDQ0221679.1"/>
    <property type="molecule type" value="Genomic_DNA"/>
</dbReference>
<keyword evidence="2" id="KW-0238">DNA-binding</keyword>
<dbReference type="Pfam" id="PF01418">
    <property type="entry name" value="HTH_6"/>
    <property type="match status" value="1"/>
</dbReference>
<proteinExistence type="predicted"/>
<keyword evidence="3" id="KW-1185">Reference proteome</keyword>
<dbReference type="SUPFAM" id="SSF46689">
    <property type="entry name" value="Homeodomain-like"/>
    <property type="match status" value="1"/>
</dbReference>